<feature type="domain" description="Outer membrane protein beta-barrel" evidence="7">
    <location>
        <begin position="11"/>
        <end position="222"/>
    </location>
</feature>
<comment type="subcellular location">
    <subcellularLocation>
        <location evidence="1">Cell outer membrane</location>
    </subcellularLocation>
</comment>
<evidence type="ECO:0000256" key="2">
    <source>
        <dbReference type="ARBA" id="ARBA00022729"/>
    </source>
</evidence>
<evidence type="ECO:0000256" key="3">
    <source>
        <dbReference type="ARBA" id="ARBA00023136"/>
    </source>
</evidence>
<evidence type="ECO:0000259" key="7">
    <source>
        <dbReference type="Pfam" id="PF13505"/>
    </source>
</evidence>
<dbReference type="Gene3D" id="2.40.160.20">
    <property type="match status" value="1"/>
</dbReference>
<evidence type="ECO:0000256" key="4">
    <source>
        <dbReference type="ARBA" id="ARBA00023237"/>
    </source>
</evidence>
<dbReference type="SUPFAM" id="SSF56925">
    <property type="entry name" value="OMPA-like"/>
    <property type="match status" value="1"/>
</dbReference>
<dbReference type="PANTHER" id="PTHR34001:SF3">
    <property type="entry name" value="BLL7405 PROTEIN"/>
    <property type="match status" value="1"/>
</dbReference>
<evidence type="ECO:0000313" key="9">
    <source>
        <dbReference type="Proteomes" id="UP000048984"/>
    </source>
</evidence>
<feature type="chain" id="PRO_5006132285" description="Outer membrane protein beta-barrel domain-containing protein" evidence="6">
    <location>
        <begin position="22"/>
        <end position="222"/>
    </location>
</feature>
<comment type="caution">
    <text evidence="8">The sequence shown here is derived from an EMBL/GenBank/DDBJ whole genome shotgun (WGS) entry which is preliminary data.</text>
</comment>
<name>A0A0P6WD70_9HYPH</name>
<gene>
    <name evidence="8" type="ORF">ABB55_21370</name>
</gene>
<dbReference type="EMBL" id="LJYW01000001">
    <property type="protein sequence ID" value="KPL54451.1"/>
    <property type="molecule type" value="Genomic_DNA"/>
</dbReference>
<sequence length="222" mass="23222">MMKRFLTGLAMLAASTALASAADLGVKPVVVPVTPTLVSAYTWSGLYVGAQVGYSWNADDWRNVPGGPNAEGWLAGGHVGYNMQFNMLVVGVEGSLAWSNASGSGRCGPGNIFRCGTEHNWTGDLRARAGLAADRALFYVAGGIAADEVEASAKLLVFPGGSASKKETMVGYTIGGGAEFAVTNNWILGAEYKYSDLGTLNFNGAKIDVVTHKAVVRASYKF</sequence>
<keyword evidence="2 6" id="KW-0732">Signal</keyword>
<reference evidence="8 9" key="2">
    <citation type="submission" date="2015-10" db="EMBL/GenBank/DDBJ databases">
        <title>Draft Genome Sequence of Prosthecomicrobium hirschii ATCC 27832.</title>
        <authorList>
            <person name="Daniel J."/>
            <person name="Givan S.A."/>
            <person name="Brun Y.V."/>
            <person name="Brown P.J."/>
        </authorList>
    </citation>
    <scope>NUCLEOTIDE SEQUENCE [LARGE SCALE GENOMIC DNA]</scope>
    <source>
        <strain evidence="8 9">16</strain>
    </source>
</reference>
<organism evidence="8 9">
    <name type="scientific">Prosthecodimorpha hirschii</name>
    <dbReference type="NCBI Taxonomy" id="665126"/>
    <lineage>
        <taxon>Bacteria</taxon>
        <taxon>Pseudomonadati</taxon>
        <taxon>Pseudomonadota</taxon>
        <taxon>Alphaproteobacteria</taxon>
        <taxon>Hyphomicrobiales</taxon>
        <taxon>Ancalomicrobiaceae</taxon>
        <taxon>Prosthecodimorpha</taxon>
    </lineage>
</organism>
<keyword evidence="4" id="KW-0998">Cell outer membrane</keyword>
<accession>A0A0P6WD70</accession>
<keyword evidence="3" id="KW-0472">Membrane</keyword>
<feature type="signal peptide" evidence="6">
    <location>
        <begin position="1"/>
        <end position="21"/>
    </location>
</feature>
<keyword evidence="9" id="KW-1185">Reference proteome</keyword>
<dbReference type="GO" id="GO:0009279">
    <property type="term" value="C:cell outer membrane"/>
    <property type="evidence" value="ECO:0007669"/>
    <property type="project" value="UniProtKB-SubCell"/>
</dbReference>
<protein>
    <recommendedName>
        <fullName evidence="7">Outer membrane protein beta-barrel domain-containing protein</fullName>
    </recommendedName>
</protein>
<dbReference type="InterPro" id="IPR027385">
    <property type="entry name" value="Beta-barrel_OMP"/>
</dbReference>
<dbReference type="InterPro" id="IPR051692">
    <property type="entry name" value="OMP-like"/>
</dbReference>
<proteinExistence type="inferred from homology"/>
<evidence type="ECO:0000256" key="6">
    <source>
        <dbReference type="SAM" id="SignalP"/>
    </source>
</evidence>
<evidence type="ECO:0000313" key="8">
    <source>
        <dbReference type="EMBL" id="KPL54451.1"/>
    </source>
</evidence>
<dbReference type="RefSeq" id="WP_054360618.1">
    <property type="nucleotide sequence ID" value="NZ_JAPCYQ010000001.1"/>
</dbReference>
<dbReference type="Proteomes" id="UP000048984">
    <property type="component" value="Unassembled WGS sequence"/>
</dbReference>
<reference evidence="8 9" key="1">
    <citation type="submission" date="2015-09" db="EMBL/GenBank/DDBJ databases">
        <authorList>
            <person name="Jackson K.R."/>
            <person name="Lunt B.L."/>
            <person name="Fisher J.N.B."/>
            <person name="Gardner A.V."/>
            <person name="Bailey M.E."/>
            <person name="Deus L.M."/>
            <person name="Earl A.S."/>
            <person name="Gibby P.D."/>
            <person name="Hartmann K.A."/>
            <person name="Liu J.E."/>
            <person name="Manci A.M."/>
            <person name="Nielsen D.A."/>
            <person name="Solomon M.B."/>
            <person name="Breakwell D.P."/>
            <person name="Burnett S.H."/>
            <person name="Grose J.H."/>
        </authorList>
    </citation>
    <scope>NUCLEOTIDE SEQUENCE [LARGE SCALE GENOMIC DNA]</scope>
    <source>
        <strain evidence="8 9">16</strain>
    </source>
</reference>
<dbReference type="PANTHER" id="PTHR34001">
    <property type="entry name" value="BLL7405 PROTEIN"/>
    <property type="match status" value="1"/>
</dbReference>
<dbReference type="InterPro" id="IPR011250">
    <property type="entry name" value="OMP/PagP_B-barrel"/>
</dbReference>
<evidence type="ECO:0000256" key="5">
    <source>
        <dbReference type="ARBA" id="ARBA00038306"/>
    </source>
</evidence>
<dbReference type="Pfam" id="PF13505">
    <property type="entry name" value="OMP_b-brl"/>
    <property type="match status" value="1"/>
</dbReference>
<dbReference type="OrthoDB" id="9815357at2"/>
<comment type="similarity">
    <text evidence="5">Belongs to the Omp25/RopB family.</text>
</comment>
<evidence type="ECO:0000256" key="1">
    <source>
        <dbReference type="ARBA" id="ARBA00004442"/>
    </source>
</evidence>
<dbReference type="STRING" id="665126.ABB55_21370"/>
<dbReference type="AlphaFoldDB" id="A0A0P6WD70"/>